<dbReference type="Proteomes" id="UP000231343">
    <property type="component" value="Unassembled WGS sequence"/>
</dbReference>
<evidence type="ECO:0000256" key="2">
    <source>
        <dbReference type="SAM" id="SignalP"/>
    </source>
</evidence>
<keyword evidence="1" id="KW-0472">Membrane</keyword>
<keyword evidence="1" id="KW-0812">Transmembrane</keyword>
<dbReference type="Pfam" id="PF26514">
    <property type="entry name" value="DUF8173"/>
    <property type="match status" value="1"/>
</dbReference>
<evidence type="ECO:0000313" key="5">
    <source>
        <dbReference type="Proteomes" id="UP000231343"/>
    </source>
</evidence>
<dbReference type="EMBL" id="PEYM01000102">
    <property type="protein sequence ID" value="PIS29091.1"/>
    <property type="molecule type" value="Genomic_DNA"/>
</dbReference>
<organism evidence="4 5">
    <name type="scientific">Candidatus Saganbacteria bacterium CG08_land_8_20_14_0_20_45_16</name>
    <dbReference type="NCBI Taxonomy" id="2014293"/>
    <lineage>
        <taxon>Bacteria</taxon>
        <taxon>Bacillati</taxon>
        <taxon>Saganbacteria</taxon>
    </lineage>
</organism>
<evidence type="ECO:0000313" key="4">
    <source>
        <dbReference type="EMBL" id="PIS29091.1"/>
    </source>
</evidence>
<sequence>MIKRLLLLVIFALLFTSQVFALYLQADKTVTLPKDVVITDNLLAIGESVVINGTVTGDLLAFGDRVVINGVVNGSIITLAEQVEINGVAKLDLYAAGKNLLVSKDARVGKDAFLGGETLRVAGTIYRTLKVAGKSVRFLATAKIKGDVDYVADTIVPPAAGAVLGQLSSHEFPKFEELKAQLAKVQRQAVAVREVISILAITLVALLVILFVPNQVRLVNTQMVSHFWLSLLWGFLSLIIIPFVAILLMLTVIGLPLALLLLFAFGFGLYISVVFASVVIGRLILDKLLQREFSLFWAFVLGFIIIKLVIFVPLVGWLARLVLFLWAFGALVETRFKAYHEARTAGIL</sequence>
<dbReference type="InterPro" id="IPR011004">
    <property type="entry name" value="Trimer_LpxA-like_sf"/>
</dbReference>
<feature type="chain" id="PRO_5013581026" description="DUF8173 domain-containing protein" evidence="2">
    <location>
        <begin position="22"/>
        <end position="348"/>
    </location>
</feature>
<comment type="caution">
    <text evidence="4">The sequence shown here is derived from an EMBL/GenBank/DDBJ whole genome shotgun (WGS) entry which is preliminary data.</text>
</comment>
<feature type="transmembrane region" description="Helical" evidence="1">
    <location>
        <begin position="195"/>
        <end position="216"/>
    </location>
</feature>
<keyword evidence="1" id="KW-1133">Transmembrane helix</keyword>
<feature type="transmembrane region" description="Helical" evidence="1">
    <location>
        <begin position="228"/>
        <end position="253"/>
    </location>
</feature>
<evidence type="ECO:0000259" key="3">
    <source>
        <dbReference type="Pfam" id="PF26514"/>
    </source>
</evidence>
<name>A0A2H0XW77_UNCSA</name>
<dbReference type="SUPFAM" id="SSF51161">
    <property type="entry name" value="Trimeric LpxA-like enzymes"/>
    <property type="match status" value="1"/>
</dbReference>
<feature type="transmembrane region" description="Helical" evidence="1">
    <location>
        <begin position="259"/>
        <end position="281"/>
    </location>
</feature>
<feature type="signal peptide" evidence="2">
    <location>
        <begin position="1"/>
        <end position="21"/>
    </location>
</feature>
<gene>
    <name evidence="4" type="ORF">COT42_06220</name>
</gene>
<evidence type="ECO:0000256" key="1">
    <source>
        <dbReference type="SAM" id="Phobius"/>
    </source>
</evidence>
<proteinExistence type="predicted"/>
<reference evidence="4 5" key="1">
    <citation type="submission" date="2017-09" db="EMBL/GenBank/DDBJ databases">
        <title>Depth-based differentiation of microbial function through sediment-hosted aquifers and enrichment of novel symbionts in the deep terrestrial subsurface.</title>
        <authorList>
            <person name="Probst A.J."/>
            <person name="Ladd B."/>
            <person name="Jarett J.K."/>
            <person name="Geller-Mcgrath D.E."/>
            <person name="Sieber C.M."/>
            <person name="Emerson J.B."/>
            <person name="Anantharaman K."/>
            <person name="Thomas B.C."/>
            <person name="Malmstrom R."/>
            <person name="Stieglmeier M."/>
            <person name="Klingl A."/>
            <person name="Woyke T."/>
            <person name="Ryan C.M."/>
            <person name="Banfield J.F."/>
        </authorList>
    </citation>
    <scope>NUCLEOTIDE SEQUENCE [LARGE SCALE GENOMIC DNA]</scope>
    <source>
        <strain evidence="4">CG08_land_8_20_14_0_20_45_16</strain>
    </source>
</reference>
<keyword evidence="2" id="KW-0732">Signal</keyword>
<feature type="transmembrane region" description="Helical" evidence="1">
    <location>
        <begin position="293"/>
        <end position="311"/>
    </location>
</feature>
<dbReference type="InterPro" id="IPR058486">
    <property type="entry name" value="DUF8173"/>
</dbReference>
<dbReference type="AlphaFoldDB" id="A0A2H0XW77"/>
<feature type="domain" description="DUF8173" evidence="3">
    <location>
        <begin position="186"/>
        <end position="333"/>
    </location>
</feature>
<protein>
    <recommendedName>
        <fullName evidence="3">DUF8173 domain-containing protein</fullName>
    </recommendedName>
</protein>
<accession>A0A2H0XW77</accession>